<evidence type="ECO:0000256" key="2">
    <source>
        <dbReference type="ARBA" id="ARBA00022475"/>
    </source>
</evidence>
<keyword evidence="5 6" id="KW-0472">Membrane</keyword>
<dbReference type="InterPro" id="IPR023845">
    <property type="entry name" value="DUF3817_TM"/>
</dbReference>
<evidence type="ECO:0000313" key="9">
    <source>
        <dbReference type="Proteomes" id="UP000754710"/>
    </source>
</evidence>
<evidence type="ECO:0000256" key="6">
    <source>
        <dbReference type="SAM" id="Phobius"/>
    </source>
</evidence>
<dbReference type="Pfam" id="PF12823">
    <property type="entry name" value="DUF3817"/>
    <property type="match status" value="1"/>
</dbReference>
<feature type="transmembrane region" description="Helical" evidence="6">
    <location>
        <begin position="42"/>
        <end position="62"/>
    </location>
</feature>
<accession>A0ABS7RFY3</accession>
<feature type="transmembrane region" description="Helical" evidence="6">
    <location>
        <begin position="6"/>
        <end position="30"/>
    </location>
</feature>
<feature type="domain" description="DUF3817" evidence="7">
    <location>
        <begin position="9"/>
        <end position="95"/>
    </location>
</feature>
<dbReference type="Proteomes" id="UP000754710">
    <property type="component" value="Unassembled WGS sequence"/>
</dbReference>
<dbReference type="PANTHER" id="PTHR40077:SF1">
    <property type="entry name" value="MEMBRANE PROTEIN"/>
    <property type="match status" value="1"/>
</dbReference>
<evidence type="ECO:0000313" key="8">
    <source>
        <dbReference type="EMBL" id="MBY9073939.1"/>
    </source>
</evidence>
<organism evidence="8 9">
    <name type="scientific">Nocardioides jiangsuensis</name>
    <dbReference type="NCBI Taxonomy" id="2866161"/>
    <lineage>
        <taxon>Bacteria</taxon>
        <taxon>Bacillati</taxon>
        <taxon>Actinomycetota</taxon>
        <taxon>Actinomycetes</taxon>
        <taxon>Propionibacteriales</taxon>
        <taxon>Nocardioidaceae</taxon>
        <taxon>Nocardioides</taxon>
    </lineage>
</organism>
<comment type="caution">
    <text evidence="8">The sequence shown here is derived from an EMBL/GenBank/DDBJ whole genome shotgun (WGS) entry which is preliminary data.</text>
</comment>
<proteinExistence type="predicted"/>
<keyword evidence="2" id="KW-1003">Cell membrane</keyword>
<gene>
    <name evidence="8" type="ORF">K1X13_03795</name>
</gene>
<evidence type="ECO:0000256" key="3">
    <source>
        <dbReference type="ARBA" id="ARBA00022692"/>
    </source>
</evidence>
<evidence type="ECO:0000256" key="5">
    <source>
        <dbReference type="ARBA" id="ARBA00023136"/>
    </source>
</evidence>
<keyword evidence="3 6" id="KW-0812">Transmembrane</keyword>
<keyword evidence="4 6" id="KW-1133">Transmembrane helix</keyword>
<dbReference type="RefSeq" id="WP_221023677.1">
    <property type="nucleotide sequence ID" value="NZ_JAIEZQ010000001.1"/>
</dbReference>
<dbReference type="EMBL" id="JAIEZQ010000001">
    <property type="protein sequence ID" value="MBY9073939.1"/>
    <property type="molecule type" value="Genomic_DNA"/>
</dbReference>
<evidence type="ECO:0000256" key="4">
    <source>
        <dbReference type="ARBA" id="ARBA00022989"/>
    </source>
</evidence>
<name>A0ABS7RFY3_9ACTN</name>
<comment type="subcellular location">
    <subcellularLocation>
        <location evidence="1">Cell membrane</location>
        <topology evidence="1">Multi-pass membrane protein</topology>
    </subcellularLocation>
</comment>
<dbReference type="NCBIfam" id="TIGR03954">
    <property type="entry name" value="integ_memb_HG"/>
    <property type="match status" value="1"/>
</dbReference>
<dbReference type="PANTHER" id="PTHR40077">
    <property type="entry name" value="MEMBRANE PROTEIN-RELATED"/>
    <property type="match status" value="1"/>
</dbReference>
<reference evidence="8 9" key="1">
    <citation type="submission" date="2021-08" db="EMBL/GenBank/DDBJ databases">
        <title>Nocardioides bacterium WL0053 sp. nov., isolated from the sediment.</title>
        <authorList>
            <person name="Wang L."/>
            <person name="Zhang D."/>
            <person name="Zhang A."/>
        </authorList>
    </citation>
    <scope>NUCLEOTIDE SEQUENCE [LARGE SCALE GENOMIC DNA]</scope>
    <source>
        <strain evidence="8 9">WL0053</strain>
    </source>
</reference>
<sequence>MPARTQILLFKAVAVAEAVSWAGLLVGMYLKHVAGTTERGVEIFGPIHGGIFLAYVALALLVARTLRWGVPVTLVALACSIPPFATLFFELWAARTGRLAAPADRAPREHQPVG</sequence>
<evidence type="ECO:0000256" key="1">
    <source>
        <dbReference type="ARBA" id="ARBA00004651"/>
    </source>
</evidence>
<evidence type="ECO:0000259" key="7">
    <source>
        <dbReference type="Pfam" id="PF12823"/>
    </source>
</evidence>
<keyword evidence="9" id="KW-1185">Reference proteome</keyword>
<protein>
    <submittedName>
        <fullName evidence="8">DUF3817 domain-containing protein</fullName>
    </submittedName>
</protein>
<feature type="transmembrane region" description="Helical" evidence="6">
    <location>
        <begin position="68"/>
        <end position="89"/>
    </location>
</feature>